<protein>
    <recommendedName>
        <fullName evidence="2">Thiamine pyrophosphate enzyme N-terminal TPP-binding domain-containing protein</fullName>
    </recommendedName>
</protein>
<dbReference type="SUPFAM" id="SSF52518">
    <property type="entry name" value="Thiamin diphosphate-binding fold (THDP-binding)"/>
    <property type="match status" value="1"/>
</dbReference>
<dbReference type="InterPro" id="IPR045229">
    <property type="entry name" value="TPP_enz"/>
</dbReference>
<dbReference type="PANTHER" id="PTHR18968">
    <property type="entry name" value="THIAMINE PYROPHOSPHATE ENZYMES"/>
    <property type="match status" value="1"/>
</dbReference>
<comment type="similarity">
    <text evidence="1">Belongs to the TPP enzyme family.</text>
</comment>
<feature type="domain" description="Thiamine pyrophosphate enzyme N-terminal TPP-binding" evidence="2">
    <location>
        <begin position="4"/>
        <end position="119"/>
    </location>
</feature>
<sequence>MSITAAHALVQTLVLNSIERAFCVPGESYIAVLDELRAARDTIELVVCRHEGGAAFMAEAHGRMTGRPGVCLVTRGPGATNAAIGVFSAAQEGIPMVLIVGQVAQQNIGRGAFQELDVATFFGGVAKRVIEINHSARVPELIGRAINIAISGRPGPVVVSFPEDLQHQAITTSAPLPIQSAFSAPRASDMEQMGQLIQNAAWPMLVLGGSGWSSEAASAAATFA</sequence>
<dbReference type="InterPro" id="IPR012001">
    <property type="entry name" value="Thiamin_PyroP_enz_TPP-bd_dom"/>
</dbReference>
<dbReference type="InterPro" id="IPR029035">
    <property type="entry name" value="DHS-like_NAD/FAD-binding_dom"/>
</dbReference>
<evidence type="ECO:0000313" key="3">
    <source>
        <dbReference type="EMBL" id="SVB51955.1"/>
    </source>
</evidence>
<evidence type="ECO:0000259" key="2">
    <source>
        <dbReference type="Pfam" id="PF02776"/>
    </source>
</evidence>
<name>A0A382ENF5_9ZZZZ</name>
<dbReference type="FunFam" id="3.40.50.970:FF:000007">
    <property type="entry name" value="Acetolactate synthase"/>
    <property type="match status" value="1"/>
</dbReference>
<feature type="non-terminal residue" evidence="3">
    <location>
        <position position="224"/>
    </location>
</feature>
<dbReference type="GO" id="GO:0003984">
    <property type="term" value="F:acetolactate synthase activity"/>
    <property type="evidence" value="ECO:0007669"/>
    <property type="project" value="TreeGrafter"/>
</dbReference>
<dbReference type="EMBL" id="UINC01045323">
    <property type="protein sequence ID" value="SVB51955.1"/>
    <property type="molecule type" value="Genomic_DNA"/>
</dbReference>
<gene>
    <name evidence="3" type="ORF">METZ01_LOCUS204809</name>
</gene>
<accession>A0A382ENF5</accession>
<reference evidence="3" key="1">
    <citation type="submission" date="2018-05" db="EMBL/GenBank/DDBJ databases">
        <authorList>
            <person name="Lanie J.A."/>
            <person name="Ng W.-L."/>
            <person name="Kazmierczak K.M."/>
            <person name="Andrzejewski T.M."/>
            <person name="Davidsen T.M."/>
            <person name="Wayne K.J."/>
            <person name="Tettelin H."/>
            <person name="Glass J.I."/>
            <person name="Rusch D."/>
            <person name="Podicherti R."/>
            <person name="Tsui H.-C.T."/>
            <person name="Winkler M.E."/>
        </authorList>
    </citation>
    <scope>NUCLEOTIDE SEQUENCE</scope>
</reference>
<dbReference type="CDD" id="cd07035">
    <property type="entry name" value="TPP_PYR_POX_like"/>
    <property type="match status" value="1"/>
</dbReference>
<dbReference type="GO" id="GO:0050660">
    <property type="term" value="F:flavin adenine dinucleotide binding"/>
    <property type="evidence" value="ECO:0007669"/>
    <property type="project" value="TreeGrafter"/>
</dbReference>
<dbReference type="Pfam" id="PF02776">
    <property type="entry name" value="TPP_enzyme_N"/>
    <property type="match status" value="1"/>
</dbReference>
<dbReference type="Gene3D" id="3.40.50.970">
    <property type="match status" value="1"/>
</dbReference>
<dbReference type="InterPro" id="IPR029061">
    <property type="entry name" value="THDP-binding"/>
</dbReference>
<dbReference type="GO" id="GO:0009099">
    <property type="term" value="P:L-valine biosynthetic process"/>
    <property type="evidence" value="ECO:0007669"/>
    <property type="project" value="TreeGrafter"/>
</dbReference>
<dbReference type="AlphaFoldDB" id="A0A382ENF5"/>
<evidence type="ECO:0000256" key="1">
    <source>
        <dbReference type="ARBA" id="ARBA00007812"/>
    </source>
</evidence>
<dbReference type="SUPFAM" id="SSF52467">
    <property type="entry name" value="DHS-like NAD/FAD-binding domain"/>
    <property type="match status" value="1"/>
</dbReference>
<dbReference type="GO" id="GO:0005948">
    <property type="term" value="C:acetolactate synthase complex"/>
    <property type="evidence" value="ECO:0007669"/>
    <property type="project" value="TreeGrafter"/>
</dbReference>
<dbReference type="PANTHER" id="PTHR18968:SF120">
    <property type="entry name" value="ACETOLACTATE SYNTHASE LARGE SUBUNIT"/>
    <property type="match status" value="1"/>
</dbReference>
<organism evidence="3">
    <name type="scientific">marine metagenome</name>
    <dbReference type="NCBI Taxonomy" id="408172"/>
    <lineage>
        <taxon>unclassified sequences</taxon>
        <taxon>metagenomes</taxon>
        <taxon>ecological metagenomes</taxon>
    </lineage>
</organism>
<dbReference type="GO" id="GO:0009097">
    <property type="term" value="P:isoleucine biosynthetic process"/>
    <property type="evidence" value="ECO:0007669"/>
    <property type="project" value="TreeGrafter"/>
</dbReference>
<proteinExistence type="inferred from homology"/>
<dbReference type="GO" id="GO:0030976">
    <property type="term" value="F:thiamine pyrophosphate binding"/>
    <property type="evidence" value="ECO:0007669"/>
    <property type="project" value="InterPro"/>
</dbReference>